<feature type="transmembrane region" description="Helical" evidence="1">
    <location>
        <begin position="135"/>
        <end position="156"/>
    </location>
</feature>
<sequence length="169" mass="18663">MRSYASLESVYGFKMGLCLRIILTYVRLGVIGGLHLIFAATVISRVLDDSSNLSWAAVFSPLFLFDAISIVYLVIYIAGLVRDIVDGDSRPSNTSCFPHQRAGPLPPIIYGLALFFKVIGEILLVTFLSVKSPPFYVSAIFFMLMLLVTTAGLLVYSVKPSFKTFLHLD</sequence>
<dbReference type="AlphaFoldDB" id="A0A1X7V794"/>
<proteinExistence type="predicted"/>
<keyword evidence="1" id="KW-1133">Transmembrane helix</keyword>
<keyword evidence="1" id="KW-0472">Membrane</keyword>
<dbReference type="InParanoid" id="A0A1X7V794"/>
<reference evidence="2" key="1">
    <citation type="submission" date="2017-05" db="UniProtKB">
        <authorList>
            <consortium name="EnsemblMetazoa"/>
        </authorList>
    </citation>
    <scope>IDENTIFICATION</scope>
</reference>
<protein>
    <submittedName>
        <fullName evidence="2">Uncharacterized protein</fullName>
    </submittedName>
</protein>
<feature type="transmembrane region" description="Helical" evidence="1">
    <location>
        <begin position="108"/>
        <end position="129"/>
    </location>
</feature>
<keyword evidence="1" id="KW-0812">Transmembrane</keyword>
<evidence type="ECO:0000256" key="1">
    <source>
        <dbReference type="SAM" id="Phobius"/>
    </source>
</evidence>
<dbReference type="EnsemblMetazoa" id="Aqu2.1.36150_001">
    <property type="protein sequence ID" value="Aqu2.1.36150_001"/>
    <property type="gene ID" value="Aqu2.1.36150"/>
</dbReference>
<organism evidence="2">
    <name type="scientific">Amphimedon queenslandica</name>
    <name type="common">Sponge</name>
    <dbReference type="NCBI Taxonomy" id="400682"/>
    <lineage>
        <taxon>Eukaryota</taxon>
        <taxon>Metazoa</taxon>
        <taxon>Porifera</taxon>
        <taxon>Demospongiae</taxon>
        <taxon>Heteroscleromorpha</taxon>
        <taxon>Haplosclerida</taxon>
        <taxon>Niphatidae</taxon>
        <taxon>Amphimedon</taxon>
    </lineage>
</organism>
<feature type="transmembrane region" description="Helical" evidence="1">
    <location>
        <begin position="21"/>
        <end position="43"/>
    </location>
</feature>
<feature type="transmembrane region" description="Helical" evidence="1">
    <location>
        <begin position="55"/>
        <end position="81"/>
    </location>
</feature>
<name>A0A1X7V794_AMPQE</name>
<accession>A0A1X7V794</accession>
<evidence type="ECO:0000313" key="2">
    <source>
        <dbReference type="EnsemblMetazoa" id="Aqu2.1.36150_001"/>
    </source>
</evidence>